<dbReference type="Pfam" id="PF13424">
    <property type="entry name" value="TPR_12"/>
    <property type="match status" value="3"/>
</dbReference>
<feature type="repeat" description="TPR" evidence="1">
    <location>
        <begin position="598"/>
        <end position="631"/>
    </location>
</feature>
<evidence type="ECO:0000313" key="2">
    <source>
        <dbReference type="EMBL" id="GLH97607.1"/>
    </source>
</evidence>
<dbReference type="PRINTS" id="PR00364">
    <property type="entry name" value="DISEASERSIST"/>
</dbReference>
<dbReference type="InterPro" id="IPR019734">
    <property type="entry name" value="TPR_rpt"/>
</dbReference>
<dbReference type="Gene3D" id="1.25.40.10">
    <property type="entry name" value="Tetratricopeptide repeat domain"/>
    <property type="match status" value="2"/>
</dbReference>
<dbReference type="SMART" id="SM00028">
    <property type="entry name" value="TPR"/>
    <property type="match status" value="8"/>
</dbReference>
<dbReference type="SUPFAM" id="SSF48452">
    <property type="entry name" value="TPR-like"/>
    <property type="match status" value="2"/>
</dbReference>
<dbReference type="InterPro" id="IPR036388">
    <property type="entry name" value="WH-like_DNA-bd_sf"/>
</dbReference>
<dbReference type="EMBL" id="BSDI01000011">
    <property type="protein sequence ID" value="GLH97607.1"/>
    <property type="molecule type" value="Genomic_DNA"/>
</dbReference>
<dbReference type="PROSITE" id="PS50005">
    <property type="entry name" value="TPR"/>
    <property type="match status" value="3"/>
</dbReference>
<feature type="repeat" description="TPR" evidence="1">
    <location>
        <begin position="558"/>
        <end position="591"/>
    </location>
</feature>
<dbReference type="InterPro" id="IPR027417">
    <property type="entry name" value="P-loop_NTPase"/>
</dbReference>
<dbReference type="Proteomes" id="UP001144280">
    <property type="component" value="Unassembled WGS sequence"/>
</dbReference>
<keyword evidence="1" id="KW-0802">TPR repeat</keyword>
<accession>A0ABQ5QTM9</accession>
<dbReference type="SUPFAM" id="SSF52540">
    <property type="entry name" value="P-loop containing nucleoside triphosphate hydrolases"/>
    <property type="match status" value="1"/>
</dbReference>
<dbReference type="RefSeq" id="WP_281895645.1">
    <property type="nucleotide sequence ID" value="NZ_BSDI01000011.1"/>
</dbReference>
<organism evidence="2 3">
    <name type="scientific">Phytohabitans aurantiacus</name>
    <dbReference type="NCBI Taxonomy" id="3016789"/>
    <lineage>
        <taxon>Bacteria</taxon>
        <taxon>Bacillati</taxon>
        <taxon>Actinomycetota</taxon>
        <taxon>Actinomycetes</taxon>
        <taxon>Micromonosporales</taxon>
        <taxon>Micromonosporaceae</taxon>
    </lineage>
</organism>
<keyword evidence="3" id="KW-1185">Reference proteome</keyword>
<protein>
    <submittedName>
        <fullName evidence="2">ATPase</fullName>
    </submittedName>
</protein>
<dbReference type="Gene3D" id="3.40.50.300">
    <property type="entry name" value="P-loop containing nucleotide triphosphate hydrolases"/>
    <property type="match status" value="1"/>
</dbReference>
<dbReference type="PANTHER" id="PTHR47691">
    <property type="entry name" value="REGULATOR-RELATED"/>
    <property type="match status" value="1"/>
</dbReference>
<feature type="repeat" description="TPR" evidence="1">
    <location>
        <begin position="758"/>
        <end position="791"/>
    </location>
</feature>
<reference evidence="2" key="1">
    <citation type="submission" date="2022-12" db="EMBL/GenBank/DDBJ databases">
        <title>New Phytohabitans aurantiacus sp. RD004123 nov., an actinomycete isolated from soil.</title>
        <authorList>
            <person name="Triningsih D.W."/>
            <person name="Harunari E."/>
            <person name="Igarashi Y."/>
        </authorList>
    </citation>
    <scope>NUCLEOTIDE SEQUENCE</scope>
    <source>
        <strain evidence="2">RD004123</strain>
    </source>
</reference>
<evidence type="ECO:0000256" key="1">
    <source>
        <dbReference type="PROSITE-ProRule" id="PRU00339"/>
    </source>
</evidence>
<dbReference type="PANTHER" id="PTHR47691:SF3">
    <property type="entry name" value="HTH-TYPE TRANSCRIPTIONAL REGULATOR RV0890C-RELATED"/>
    <property type="match status" value="1"/>
</dbReference>
<evidence type="ECO:0000313" key="3">
    <source>
        <dbReference type="Proteomes" id="UP001144280"/>
    </source>
</evidence>
<comment type="caution">
    <text evidence="2">The sequence shown here is derived from an EMBL/GenBank/DDBJ whole genome shotgun (WGS) entry which is preliminary data.</text>
</comment>
<gene>
    <name evidence="2" type="ORF">Pa4123_28820</name>
</gene>
<dbReference type="InterPro" id="IPR011990">
    <property type="entry name" value="TPR-like_helical_dom_sf"/>
</dbReference>
<dbReference type="Gene3D" id="1.10.10.10">
    <property type="entry name" value="Winged helix-like DNA-binding domain superfamily/Winged helix DNA-binding domain"/>
    <property type="match status" value="1"/>
</dbReference>
<proteinExistence type="predicted"/>
<sequence>MTTADRNLQARSSDRVYQAAGNQYIIDRMPRADAGSAGNTLPRDTAAFTGRERELRGLVESVRQHAECGRTIPVYTIDGMPGVGKTALAVHAGHCLADQFPDGQFFLDLHGYTAGRRDRPPAGALFDLLLATGARPSQIPTDLDARTALWRKRMAGRKALLVLDNAAGRSQVQPLLPGAGSCLVIVTSRRRLLGLGASQSAVPLALETLPPQDAVALFAATAGRDRDLEEAEAVAELVRLAGYLPLAICLLAARIRPEPGWLVGDLVADLARATRRLDHLRAEDVAVGAAFDLSYRRLPPARRRFFRRLGLHPGIDLDQDAAAALGGTAPDDARRHLEALYRDRLVDQPVYGRYRLHDLIGQYAQALSDQAGAEREAALDRLAAHYQRAAQAADQRLARGSDCPPPARQQALQWMRVESANVFACAAALPISAGHRLTALAAAMAGYLRAAGPWDRATALHQAAALAAERVEDRGAQARALLDLGEVYRLTGRYLSAEHALLQALDLFERAGDGLGVAGTLTQLAHVQRRTGDQRGAADRLTEAVAGYEKLGNLRGQADALDELGVVRYQIGDHRAALDAMRQALAIHRDLDDRSGEATALCQFGAFQLLTGEYPPAIDAFERALAVHRELGDRHGQGCALNYLGIAHCHAGGYAAATAVLTEALTLHCELGYRPGQANALNYLGVVACRTGDLPAAERSLTGALALYRDLGSRPGQADALNQLGVVSRLAGDHGAAQRRHEEALALFRGAGDHLGQAEALSNLGDLLLAKDDPEAALDRYRRALPLGRRAGNPRAEANAREGLGRCAAILGDHGKAADQFRRARAIWLRVGAPHAVRALDELSEGLGRMAA</sequence>
<name>A0ABQ5QTM9_9ACTN</name>